<evidence type="ECO:0000313" key="6">
    <source>
        <dbReference type="Proteomes" id="UP000181936"/>
    </source>
</evidence>
<sequence length="1076" mass="125616">MQPSVPIIETKLVPPAIKDHYIYRLSVIKKMKRLTSYPVTIIHGGAGYGKSTVVSQFIKQCDFPVCWYTVTDQDDDIFPFLKYITFAVRKHIPSFGEELLSTMSEMDYWLEQDQLQLLSAIFINECQRVNHEFVIVIDDFQAVDHAFMINQWLDKILGLLPAHVHFLFSTRSKPKWDILIKLKVSHNLLEIREKELLLSEEESEVFLTDFHQADLSKEQIREIYTLTEGWIIALNMIGGQLSDSADIKTILKFQHSTMKELFDYLAQEVFTKQSPILQQFLIEAAIFHELDPEICDRILGITGSYQMLDTLYSKNIFIQKLEGNRFRFHALFKAFLKRRGVEEQLQHIARLQKKCAQFHEREGRYEESMLYYEQLKDEKSIASILLVIGERMIKNRQLEGVLEKLQAISDTTKNQFYTLWFLEGQVWRYRSYYDKAFTCYKQAIECGKESKDYSLLSKANEGLGNIYLDTIQPGKAERYLAEAIRCLEKGEACQGDKERLYRMLAENLVNSGQGAKALIWYQKSEMNVESWIEGNLDARMLLRTGKIAEAKKLLYNRIDMEKEHLPQAHRETELLLSLLEAFSGNGEKAKQLAQKGIQQGIEQQSAFIEACGWIRIGHAVGINSRYDEKMTLVCYETALQLMESIKVDRGKAEPYMGLCVLYGQKGEWERAKEYGERALYETEKVTDFWLSSIIKLCIGISAFYSKENEESDKWFTEALQSFKQCGDLFGETISCMWLSLLALQTGDQDRFKEHAHLFFQKVQLGQYEFILTEQTMFGPKDLQQYLPLLIEAKGHDIHPTYITKLLSSWGYSHLDSHPGYTLHVTTLGDFQVALGDRVLDDADWQREKGKELFQYLLSKKGQLIRKEEILHSLWPDSDEKSSNRDFKVAFNALNKAIEPNRKPRAQTYFVIRNESSYGLNKNAVIDYDVDYFEQWIGEGLKEQSLLPAKQLLEKGLAYYKGDFLEEKKTYAWVTMQRDRLLQMYLQGSEKLAQIMIRLSEFDKAITICKNLLAKEPTWEEAYRLLMYGYYQKNNRPQALIWYKECVRVLEKELEVEPMITTKQMYEMIRREEVTWE</sequence>
<dbReference type="Proteomes" id="UP000181936">
    <property type="component" value="Chromosome"/>
</dbReference>
<gene>
    <name evidence="5" type="ORF">A9C19_16955</name>
</gene>
<evidence type="ECO:0000259" key="4">
    <source>
        <dbReference type="SMART" id="SM01043"/>
    </source>
</evidence>
<dbReference type="SUPFAM" id="SSF48452">
    <property type="entry name" value="TPR-like"/>
    <property type="match status" value="3"/>
</dbReference>
<dbReference type="Gene3D" id="1.25.40.10">
    <property type="entry name" value="Tetratricopeptide repeat domain"/>
    <property type="match status" value="3"/>
</dbReference>
<dbReference type="InterPro" id="IPR036388">
    <property type="entry name" value="WH-like_DNA-bd_sf"/>
</dbReference>
<dbReference type="InterPro" id="IPR027417">
    <property type="entry name" value="P-loop_NTPase"/>
</dbReference>
<dbReference type="Pfam" id="PF03704">
    <property type="entry name" value="BTAD"/>
    <property type="match status" value="1"/>
</dbReference>
<dbReference type="Pfam" id="PF25873">
    <property type="entry name" value="WHD_MalT"/>
    <property type="match status" value="1"/>
</dbReference>
<dbReference type="Pfam" id="PF24883">
    <property type="entry name" value="NPHP3_N"/>
    <property type="match status" value="1"/>
</dbReference>
<dbReference type="SUPFAM" id="SSF52540">
    <property type="entry name" value="P-loop containing nucleoside triphosphate hydrolases"/>
    <property type="match status" value="1"/>
</dbReference>
<evidence type="ECO:0000256" key="1">
    <source>
        <dbReference type="ARBA" id="ARBA00022737"/>
    </source>
</evidence>
<reference evidence="5 6" key="1">
    <citation type="journal article" date="2016" name="Sci. Rep.">
        <title>Complete genome sequence and transcriptomic analysis of a novel marine strain Bacillus weihaiensis reveals the mechanism of brown algae degradation.</title>
        <authorList>
            <person name="Zhu Y."/>
            <person name="Chen P."/>
            <person name="Bao Y."/>
            <person name="Men Y."/>
            <person name="Zeng Y."/>
            <person name="Yang J."/>
            <person name="Sun J."/>
            <person name="Sun Y."/>
        </authorList>
    </citation>
    <scope>NUCLEOTIDE SEQUENCE [LARGE SCALE GENOMIC DNA]</scope>
    <source>
        <strain evidence="5 6">Alg07</strain>
    </source>
</reference>
<dbReference type="RefSeq" id="WP_072581080.1">
    <property type="nucleotide sequence ID" value="NZ_CP016020.1"/>
</dbReference>
<evidence type="ECO:0000256" key="3">
    <source>
        <dbReference type="ARBA" id="ARBA00023163"/>
    </source>
</evidence>
<keyword evidence="1" id="KW-0677">Repeat</keyword>
<dbReference type="PANTHER" id="PTHR35807:SF2">
    <property type="entry name" value="TRANSCRIPTIONAL ACTIVATOR DOMAIN"/>
    <property type="match status" value="1"/>
</dbReference>
<keyword evidence="2" id="KW-0805">Transcription regulation</keyword>
<accession>A0A1L3MVI2</accession>
<feature type="domain" description="Bacterial transcriptional activator" evidence="4">
    <location>
        <begin position="927"/>
        <end position="1069"/>
    </location>
</feature>
<protein>
    <recommendedName>
        <fullName evidence="4">Bacterial transcriptional activator domain-containing protein</fullName>
    </recommendedName>
</protein>
<dbReference type="SUPFAM" id="SSF46894">
    <property type="entry name" value="C-terminal effector domain of the bipartite response regulators"/>
    <property type="match status" value="1"/>
</dbReference>
<dbReference type="InterPro" id="IPR016032">
    <property type="entry name" value="Sig_transdc_resp-reg_C-effctor"/>
</dbReference>
<dbReference type="Gene3D" id="1.10.10.10">
    <property type="entry name" value="Winged helix-like DNA-binding domain superfamily/Winged helix DNA-binding domain"/>
    <property type="match status" value="1"/>
</dbReference>
<dbReference type="PANTHER" id="PTHR35807">
    <property type="entry name" value="TRANSCRIPTIONAL REGULATOR REDD-RELATED"/>
    <property type="match status" value="1"/>
</dbReference>
<dbReference type="OrthoDB" id="1137593at2"/>
<evidence type="ECO:0000313" key="5">
    <source>
        <dbReference type="EMBL" id="APH06280.1"/>
    </source>
</evidence>
<dbReference type="InterPro" id="IPR005158">
    <property type="entry name" value="BTAD"/>
</dbReference>
<dbReference type="AlphaFoldDB" id="A0A1L3MVI2"/>
<dbReference type="InterPro" id="IPR051677">
    <property type="entry name" value="AfsR-DnrI-RedD_regulator"/>
</dbReference>
<keyword evidence="6" id="KW-1185">Reference proteome</keyword>
<dbReference type="EMBL" id="CP016020">
    <property type="protein sequence ID" value="APH06280.1"/>
    <property type="molecule type" value="Genomic_DNA"/>
</dbReference>
<dbReference type="InterPro" id="IPR056884">
    <property type="entry name" value="NPHP3-like_N"/>
</dbReference>
<dbReference type="SMART" id="SM01043">
    <property type="entry name" value="BTAD"/>
    <property type="match status" value="1"/>
</dbReference>
<dbReference type="GO" id="GO:0003677">
    <property type="term" value="F:DNA binding"/>
    <property type="evidence" value="ECO:0007669"/>
    <property type="project" value="InterPro"/>
</dbReference>
<organism evidence="5 6">
    <name type="scientific">Bacillus weihaiensis</name>
    <dbReference type="NCBI Taxonomy" id="1547283"/>
    <lineage>
        <taxon>Bacteria</taxon>
        <taxon>Bacillati</taxon>
        <taxon>Bacillota</taxon>
        <taxon>Bacilli</taxon>
        <taxon>Bacillales</taxon>
        <taxon>Bacillaceae</taxon>
        <taxon>Bacillus</taxon>
    </lineage>
</organism>
<keyword evidence="3" id="KW-0804">Transcription</keyword>
<proteinExistence type="predicted"/>
<evidence type="ECO:0000256" key="2">
    <source>
        <dbReference type="ARBA" id="ARBA00023015"/>
    </source>
</evidence>
<dbReference type="SMART" id="SM00028">
    <property type="entry name" value="TPR"/>
    <property type="match status" value="6"/>
</dbReference>
<dbReference type="InterPro" id="IPR059106">
    <property type="entry name" value="WHD_MalT"/>
</dbReference>
<dbReference type="Gene3D" id="3.40.50.300">
    <property type="entry name" value="P-loop containing nucleotide triphosphate hydrolases"/>
    <property type="match status" value="1"/>
</dbReference>
<name>A0A1L3MVI2_9BACI</name>
<dbReference type="InterPro" id="IPR011990">
    <property type="entry name" value="TPR-like_helical_dom_sf"/>
</dbReference>
<dbReference type="InterPro" id="IPR019734">
    <property type="entry name" value="TPR_rpt"/>
</dbReference>
<dbReference type="STRING" id="1547283.A9C19_16955"/>
<dbReference type="KEGG" id="bwh:A9C19_16955"/>
<dbReference type="GO" id="GO:0006355">
    <property type="term" value="P:regulation of DNA-templated transcription"/>
    <property type="evidence" value="ECO:0007669"/>
    <property type="project" value="InterPro"/>
</dbReference>